<dbReference type="Pfam" id="PF02861">
    <property type="entry name" value="Clp_N"/>
    <property type="match status" value="2"/>
</dbReference>
<dbReference type="Proteomes" id="UP001519291">
    <property type="component" value="Unassembled WGS sequence"/>
</dbReference>
<dbReference type="EMBL" id="JAGIOH010000001">
    <property type="protein sequence ID" value="MBP2405962.1"/>
    <property type="molecule type" value="Genomic_DNA"/>
</dbReference>
<evidence type="ECO:0000256" key="2">
    <source>
        <dbReference type="SAM" id="MobiDB-lite"/>
    </source>
</evidence>
<organism evidence="4 5">
    <name type="scientific">Streptomyces syringium</name>
    <dbReference type="NCBI Taxonomy" id="76729"/>
    <lineage>
        <taxon>Bacteria</taxon>
        <taxon>Bacillati</taxon>
        <taxon>Actinomycetota</taxon>
        <taxon>Actinomycetes</taxon>
        <taxon>Kitasatosporales</taxon>
        <taxon>Streptomycetaceae</taxon>
        <taxon>Streptomyces</taxon>
    </lineage>
</organism>
<feature type="domain" description="Clp R" evidence="3">
    <location>
        <begin position="2"/>
        <end position="198"/>
    </location>
</feature>
<dbReference type="GeneID" id="91572284"/>
<dbReference type="InterPro" id="IPR036628">
    <property type="entry name" value="Clp_N_dom_sf"/>
</dbReference>
<evidence type="ECO:0000259" key="3">
    <source>
        <dbReference type="PROSITE" id="PS51903"/>
    </source>
</evidence>
<dbReference type="RefSeq" id="WP_209517402.1">
    <property type="nucleotide sequence ID" value="NZ_JAGIOH010000001.1"/>
</dbReference>
<name>A0ABS4YAY9_9ACTN</name>
<evidence type="ECO:0000313" key="4">
    <source>
        <dbReference type="EMBL" id="MBP2405962.1"/>
    </source>
</evidence>
<dbReference type="InterPro" id="IPR004176">
    <property type="entry name" value="Clp_R_N"/>
</dbReference>
<proteinExistence type="predicted"/>
<keyword evidence="5" id="KW-1185">Reference proteome</keyword>
<comment type="caution">
    <text evidence="4">The sequence shown here is derived from an EMBL/GenBank/DDBJ whole genome shotgun (WGS) entry which is preliminary data.</text>
</comment>
<dbReference type="PROSITE" id="PS51903">
    <property type="entry name" value="CLP_R"/>
    <property type="match status" value="1"/>
</dbReference>
<feature type="region of interest" description="Disordered" evidence="2">
    <location>
        <begin position="94"/>
        <end position="132"/>
    </location>
</feature>
<protein>
    <recommendedName>
        <fullName evidence="3">Clp R domain-containing protein</fullName>
    </recommendedName>
</protein>
<dbReference type="Gene3D" id="1.10.1780.10">
    <property type="entry name" value="Clp, N-terminal domain"/>
    <property type="match status" value="2"/>
</dbReference>
<evidence type="ECO:0000256" key="1">
    <source>
        <dbReference type="PROSITE-ProRule" id="PRU01251"/>
    </source>
</evidence>
<accession>A0ABS4YAY9</accession>
<gene>
    <name evidence="4" type="ORF">JO379_005431</name>
</gene>
<reference evidence="4 5" key="1">
    <citation type="submission" date="2021-03" db="EMBL/GenBank/DDBJ databases">
        <title>Sequencing the genomes of 1000 actinobacteria strains.</title>
        <authorList>
            <person name="Klenk H.-P."/>
        </authorList>
    </citation>
    <scope>NUCLEOTIDE SEQUENCE [LARGE SCALE GENOMIC DNA]</scope>
    <source>
        <strain evidence="4 5">DSM 41480</strain>
    </source>
</reference>
<sequence length="199" mass="20993">MFEQFTKEARFAVIQAQEEARDLAHTWIGSEHLLVAVAAQEGAPGAATLARLGITPAACRAALTPAGPLDAGDAEALRALGIDLDAVRARAEERFGPGALGPGPEEPAPSRRRGLPFGRHRGGAKGPRSHIPFTPRAKKALERSLREALARKDNRIGLEHVLLGVLHPEDAVTAGLLRRLGTDPATVRAGLVADLDRAA</sequence>
<dbReference type="SUPFAM" id="SSF81923">
    <property type="entry name" value="Double Clp-N motif"/>
    <property type="match status" value="2"/>
</dbReference>
<keyword evidence="1" id="KW-0677">Repeat</keyword>
<feature type="compositionally biased region" description="Basic residues" evidence="2">
    <location>
        <begin position="110"/>
        <end position="123"/>
    </location>
</feature>
<evidence type="ECO:0000313" key="5">
    <source>
        <dbReference type="Proteomes" id="UP001519291"/>
    </source>
</evidence>